<dbReference type="EMBL" id="CAJOBZ010000063">
    <property type="protein sequence ID" value="CAF4934081.1"/>
    <property type="molecule type" value="Genomic_DNA"/>
</dbReference>
<keyword evidence="2" id="KW-1185">Reference proteome</keyword>
<accession>A0A821WX54</accession>
<proteinExistence type="predicted"/>
<dbReference type="Proteomes" id="UP000663880">
    <property type="component" value="Unassembled WGS sequence"/>
</dbReference>
<dbReference type="OrthoDB" id="10068277at2759"/>
<sequence>MNTKKMLLVEQDFIDKLKHQNENKATPQSRLDLEMEKIISSKLDDREKWALYLQILQRYLHYSMEERQPQEITITEKVINDNTNENRIINNITTSENEKMLNVKQLPTGEDIAYGLQPKEILKLIPKTYMRRGELLMDTIVNKTDQLQWNKNGTVFISGQEIPGSNIIDLVNDILRPSKRSDPIGWEIFAKFLNDINTPLTYIGNLKRIKYISDLNSKDKTLIQESQTEVSSTPTQSKHINKLRNKSDWEKWTPY</sequence>
<organism evidence="1 2">
    <name type="scientific">Pieris macdunnoughi</name>
    <dbReference type="NCBI Taxonomy" id="345717"/>
    <lineage>
        <taxon>Eukaryota</taxon>
        <taxon>Metazoa</taxon>
        <taxon>Ecdysozoa</taxon>
        <taxon>Arthropoda</taxon>
        <taxon>Hexapoda</taxon>
        <taxon>Insecta</taxon>
        <taxon>Pterygota</taxon>
        <taxon>Neoptera</taxon>
        <taxon>Endopterygota</taxon>
        <taxon>Lepidoptera</taxon>
        <taxon>Glossata</taxon>
        <taxon>Ditrysia</taxon>
        <taxon>Papilionoidea</taxon>
        <taxon>Pieridae</taxon>
        <taxon>Pierinae</taxon>
        <taxon>Pieris</taxon>
    </lineage>
</organism>
<gene>
    <name evidence="1" type="ORF">PMACD_LOCUS14108</name>
</gene>
<name>A0A821WX54_9NEOP</name>
<reference evidence="1" key="1">
    <citation type="submission" date="2021-02" db="EMBL/GenBank/DDBJ databases">
        <authorList>
            <person name="Steward A R."/>
        </authorList>
    </citation>
    <scope>NUCLEOTIDE SEQUENCE</scope>
</reference>
<comment type="caution">
    <text evidence="1">The sequence shown here is derived from an EMBL/GenBank/DDBJ whole genome shotgun (WGS) entry which is preliminary data.</text>
</comment>
<evidence type="ECO:0000313" key="1">
    <source>
        <dbReference type="EMBL" id="CAF4934081.1"/>
    </source>
</evidence>
<dbReference type="AlphaFoldDB" id="A0A821WX54"/>
<protein>
    <submittedName>
        <fullName evidence="1">Uncharacterized protein</fullName>
    </submittedName>
</protein>
<evidence type="ECO:0000313" key="2">
    <source>
        <dbReference type="Proteomes" id="UP000663880"/>
    </source>
</evidence>